<dbReference type="Proteomes" id="UP000575068">
    <property type="component" value="Unassembled WGS sequence"/>
</dbReference>
<feature type="region of interest" description="Disordered" evidence="3">
    <location>
        <begin position="146"/>
        <end position="177"/>
    </location>
</feature>
<protein>
    <recommendedName>
        <fullName evidence="7">Curlin associated repeat-containing protein</fullName>
    </recommendedName>
</protein>
<dbReference type="GO" id="GO:0007155">
    <property type="term" value="P:cell adhesion"/>
    <property type="evidence" value="ECO:0007669"/>
    <property type="project" value="InterPro"/>
</dbReference>
<dbReference type="Pfam" id="PF07012">
    <property type="entry name" value="Curlin_rpt"/>
    <property type="match status" value="1"/>
</dbReference>
<sequence>MTKMLSAALFLSLHPLAAAAQTSVAINSSGSDQSISVDQSQSTASRVDIEQIGDSNHLTHIQAGDSQTSGFRVLGNDNNITARQEGSGANSLALDLSGNGNEARLHQSSLEGSSNTLALLQNGNGNFADLSQSAYAGANQMALSQNGDGNSASLTQNGDDNTLSLTQNGDSNRADLSQTGNGLGLSLTQDGGASIVISQVSP</sequence>
<accession>A0A840HRC7</accession>
<evidence type="ECO:0000256" key="3">
    <source>
        <dbReference type="SAM" id="MobiDB-lite"/>
    </source>
</evidence>
<keyword evidence="6" id="KW-1185">Reference proteome</keyword>
<name>A0A840HRC7_9SPHN</name>
<gene>
    <name evidence="5" type="ORF">HNQ99_000384</name>
</gene>
<dbReference type="AlphaFoldDB" id="A0A840HRC7"/>
<dbReference type="EMBL" id="JACHOV010000001">
    <property type="protein sequence ID" value="MBB4640104.1"/>
    <property type="molecule type" value="Genomic_DNA"/>
</dbReference>
<evidence type="ECO:0000256" key="4">
    <source>
        <dbReference type="SAM" id="SignalP"/>
    </source>
</evidence>
<dbReference type="InterPro" id="IPR009742">
    <property type="entry name" value="Curlin_rpt"/>
</dbReference>
<keyword evidence="2 4" id="KW-0732">Signal</keyword>
<organism evidence="5 6">
    <name type="scientific">Rhizorhapis suberifaciens</name>
    <name type="common">corky root of lettuce</name>
    <dbReference type="NCBI Taxonomy" id="13656"/>
    <lineage>
        <taxon>Bacteria</taxon>
        <taxon>Pseudomonadati</taxon>
        <taxon>Pseudomonadota</taxon>
        <taxon>Alphaproteobacteria</taxon>
        <taxon>Sphingomonadales</taxon>
        <taxon>Sphingomonadaceae</taxon>
        <taxon>Rhizorhapis</taxon>
    </lineage>
</organism>
<evidence type="ECO:0000256" key="1">
    <source>
        <dbReference type="ARBA" id="ARBA00009766"/>
    </source>
</evidence>
<dbReference type="GO" id="GO:0009289">
    <property type="term" value="C:pilus"/>
    <property type="evidence" value="ECO:0007669"/>
    <property type="project" value="InterPro"/>
</dbReference>
<dbReference type="RefSeq" id="WP_184473936.1">
    <property type="nucleotide sequence ID" value="NZ_JACHOV010000001.1"/>
</dbReference>
<reference evidence="5 6" key="1">
    <citation type="submission" date="2020-08" db="EMBL/GenBank/DDBJ databases">
        <title>Genomic Encyclopedia of Type Strains, Phase IV (KMG-IV): sequencing the most valuable type-strain genomes for metagenomic binning, comparative biology and taxonomic classification.</title>
        <authorList>
            <person name="Goeker M."/>
        </authorList>
    </citation>
    <scope>NUCLEOTIDE SEQUENCE [LARGE SCALE GENOMIC DNA]</scope>
    <source>
        <strain evidence="5 6">DSM 7465</strain>
    </source>
</reference>
<comment type="caution">
    <text evidence="5">The sequence shown here is derived from an EMBL/GenBank/DDBJ whole genome shotgun (WGS) entry which is preliminary data.</text>
</comment>
<comment type="similarity">
    <text evidence="1">Belongs to the CsgA/CsgB family.</text>
</comment>
<evidence type="ECO:0000256" key="2">
    <source>
        <dbReference type="ARBA" id="ARBA00022729"/>
    </source>
</evidence>
<evidence type="ECO:0000313" key="5">
    <source>
        <dbReference type="EMBL" id="MBB4640104.1"/>
    </source>
</evidence>
<feature type="chain" id="PRO_5032720093" description="Curlin associated repeat-containing protein" evidence="4">
    <location>
        <begin position="21"/>
        <end position="202"/>
    </location>
</feature>
<feature type="signal peptide" evidence="4">
    <location>
        <begin position="1"/>
        <end position="20"/>
    </location>
</feature>
<evidence type="ECO:0000313" key="6">
    <source>
        <dbReference type="Proteomes" id="UP000575068"/>
    </source>
</evidence>
<evidence type="ECO:0008006" key="7">
    <source>
        <dbReference type="Google" id="ProtNLM"/>
    </source>
</evidence>
<proteinExistence type="inferred from homology"/>